<dbReference type="EMBL" id="CAKOGK010000197">
    <property type="protein sequence ID" value="CAH2080314.1"/>
    <property type="molecule type" value="Genomic_DNA"/>
</dbReference>
<organism evidence="2 3">
    <name type="scientific">Iphiclides podalirius</name>
    <name type="common">scarce swallowtail</name>
    <dbReference type="NCBI Taxonomy" id="110791"/>
    <lineage>
        <taxon>Eukaryota</taxon>
        <taxon>Metazoa</taxon>
        <taxon>Ecdysozoa</taxon>
        <taxon>Arthropoda</taxon>
        <taxon>Hexapoda</taxon>
        <taxon>Insecta</taxon>
        <taxon>Pterygota</taxon>
        <taxon>Neoptera</taxon>
        <taxon>Endopterygota</taxon>
        <taxon>Lepidoptera</taxon>
        <taxon>Glossata</taxon>
        <taxon>Ditrysia</taxon>
        <taxon>Papilionoidea</taxon>
        <taxon>Papilionidae</taxon>
        <taxon>Papilioninae</taxon>
        <taxon>Iphiclides</taxon>
    </lineage>
</organism>
<dbReference type="Proteomes" id="UP000837857">
    <property type="component" value="Unassembled WGS sequence"/>
</dbReference>
<reference evidence="2" key="1">
    <citation type="submission" date="2022-03" db="EMBL/GenBank/DDBJ databases">
        <authorList>
            <person name="Martin H S."/>
        </authorList>
    </citation>
    <scope>NUCLEOTIDE SEQUENCE [LARGE SCALE GENOMIC DNA]</scope>
</reference>
<proteinExistence type="predicted"/>
<feature type="non-terminal residue" evidence="2">
    <location>
        <position position="79"/>
    </location>
</feature>
<evidence type="ECO:0000313" key="2">
    <source>
        <dbReference type="EMBL" id="CAH2080314.1"/>
    </source>
</evidence>
<feature type="compositionally biased region" description="Low complexity" evidence="1">
    <location>
        <begin position="22"/>
        <end position="33"/>
    </location>
</feature>
<evidence type="ECO:0000313" key="3">
    <source>
        <dbReference type="Proteomes" id="UP000837857"/>
    </source>
</evidence>
<keyword evidence="3" id="KW-1185">Reference proteome</keyword>
<feature type="compositionally biased region" description="Basic residues" evidence="1">
    <location>
        <begin position="46"/>
        <end position="55"/>
    </location>
</feature>
<name>A0ABN8J9W5_9NEOP</name>
<gene>
    <name evidence="2" type="ORF">IPOD504_LOCUS17785</name>
</gene>
<comment type="caution">
    <text evidence="2">The sequence shown here is derived from an EMBL/GenBank/DDBJ whole genome shotgun (WGS) entry which is preliminary data.</text>
</comment>
<protein>
    <submittedName>
        <fullName evidence="2">Uncharacterized protein</fullName>
    </submittedName>
</protein>
<accession>A0ABN8J9W5</accession>
<evidence type="ECO:0000256" key="1">
    <source>
        <dbReference type="SAM" id="MobiDB-lite"/>
    </source>
</evidence>
<sequence>MAPSTFFESEGQGEPQRVQVTAAARGEAAAAQQRLRRPARAARALRQPRAHRPLRYHGLGGLPPLRIARCLTHRWTESN</sequence>
<feature type="region of interest" description="Disordered" evidence="1">
    <location>
        <begin position="1"/>
        <end position="58"/>
    </location>
</feature>